<sequence length="57" mass="6345">MTHLVVINPAGQYSVWPRARRLPAGWRSAGFDGSEAACLDHVDATWLDLRPVTEPTR</sequence>
<organism evidence="2 3">
    <name type="scientific">Kineosporia succinea</name>
    <dbReference type="NCBI Taxonomy" id="84632"/>
    <lineage>
        <taxon>Bacteria</taxon>
        <taxon>Bacillati</taxon>
        <taxon>Actinomycetota</taxon>
        <taxon>Actinomycetes</taxon>
        <taxon>Kineosporiales</taxon>
        <taxon>Kineosporiaceae</taxon>
        <taxon>Kineosporia</taxon>
    </lineage>
</organism>
<dbReference type="Gene3D" id="3.90.820.10">
    <property type="entry name" value="Structural Genomics, Unknown Function 30-nov-00 1gh9 Mol_id"/>
    <property type="match status" value="1"/>
</dbReference>
<evidence type="ECO:0000313" key="3">
    <source>
        <dbReference type="Proteomes" id="UP001235712"/>
    </source>
</evidence>
<dbReference type="SUPFAM" id="SSF160582">
    <property type="entry name" value="MbtH-like"/>
    <property type="match status" value="1"/>
</dbReference>
<protein>
    <submittedName>
        <fullName evidence="2">MbtH protein</fullName>
    </submittedName>
</protein>
<keyword evidence="3" id="KW-1185">Reference proteome</keyword>
<reference evidence="2 3" key="1">
    <citation type="submission" date="2023-07" db="EMBL/GenBank/DDBJ databases">
        <title>Sequencing the genomes of 1000 actinobacteria strains.</title>
        <authorList>
            <person name="Klenk H.-P."/>
        </authorList>
    </citation>
    <scope>NUCLEOTIDE SEQUENCE [LARGE SCALE GENOMIC DNA]</scope>
    <source>
        <strain evidence="2 3">DSM 44388</strain>
    </source>
</reference>
<dbReference type="RefSeq" id="WP_307249148.1">
    <property type="nucleotide sequence ID" value="NZ_JAUSQZ010000001.1"/>
</dbReference>
<name>A0ABT9PBX4_9ACTN</name>
<dbReference type="Proteomes" id="UP001235712">
    <property type="component" value="Unassembled WGS sequence"/>
</dbReference>
<dbReference type="InterPro" id="IPR037407">
    <property type="entry name" value="MLP_fam"/>
</dbReference>
<comment type="caution">
    <text evidence="2">The sequence shown here is derived from an EMBL/GenBank/DDBJ whole genome shotgun (WGS) entry which is preliminary data.</text>
</comment>
<dbReference type="InterPro" id="IPR005153">
    <property type="entry name" value="MbtH-like_dom"/>
</dbReference>
<proteinExistence type="predicted"/>
<evidence type="ECO:0000313" key="2">
    <source>
        <dbReference type="EMBL" id="MDP9830201.1"/>
    </source>
</evidence>
<dbReference type="InterPro" id="IPR038020">
    <property type="entry name" value="MbtH-like_sf"/>
</dbReference>
<dbReference type="Pfam" id="PF03621">
    <property type="entry name" value="MbtH"/>
    <property type="match status" value="1"/>
</dbReference>
<accession>A0ABT9PBX4</accession>
<dbReference type="EMBL" id="JAUSQZ010000001">
    <property type="protein sequence ID" value="MDP9830201.1"/>
    <property type="molecule type" value="Genomic_DNA"/>
</dbReference>
<gene>
    <name evidence="2" type="ORF">J2S57_005950</name>
</gene>
<evidence type="ECO:0000259" key="1">
    <source>
        <dbReference type="SMART" id="SM00923"/>
    </source>
</evidence>
<feature type="domain" description="MbtH-like" evidence="1">
    <location>
        <begin position="2"/>
        <end position="44"/>
    </location>
</feature>
<dbReference type="PANTHER" id="PTHR38444">
    <property type="entry name" value="ENTEROBACTIN BIOSYNTHESIS PROTEIN YBDZ"/>
    <property type="match status" value="1"/>
</dbReference>
<dbReference type="PANTHER" id="PTHR38444:SF1">
    <property type="entry name" value="ENTEROBACTIN BIOSYNTHESIS PROTEIN YBDZ"/>
    <property type="match status" value="1"/>
</dbReference>
<dbReference type="SMART" id="SM00923">
    <property type="entry name" value="MbtH"/>
    <property type="match status" value="1"/>
</dbReference>